<dbReference type="EMBL" id="ABYI02000041">
    <property type="protein sequence ID" value="EEG72549.1"/>
    <property type="molecule type" value="Genomic_DNA"/>
</dbReference>
<evidence type="ECO:0000256" key="5">
    <source>
        <dbReference type="ARBA" id="ARBA00023204"/>
    </source>
</evidence>
<dbReference type="NCBIfam" id="TIGR00632">
    <property type="entry name" value="vsr"/>
    <property type="match status" value="1"/>
</dbReference>
<organism evidence="7 8">
    <name type="scientific">[Clostridium] hylemonae DSM 15053</name>
    <dbReference type="NCBI Taxonomy" id="553973"/>
    <lineage>
        <taxon>Bacteria</taxon>
        <taxon>Bacillati</taxon>
        <taxon>Bacillota</taxon>
        <taxon>Clostridia</taxon>
        <taxon>Lachnospirales</taxon>
        <taxon>Lachnospiraceae</taxon>
    </lineage>
</organism>
<dbReference type="InterPro" id="IPR011335">
    <property type="entry name" value="Restrct_endonuc-II-like"/>
</dbReference>
<dbReference type="STRING" id="553973.CLOHYLEM_07552"/>
<dbReference type="Gene3D" id="3.40.960.10">
    <property type="entry name" value="VSR Endonuclease"/>
    <property type="match status" value="1"/>
</dbReference>
<evidence type="ECO:0000313" key="7">
    <source>
        <dbReference type="EMBL" id="EEG72549.1"/>
    </source>
</evidence>
<dbReference type="GO" id="GO:0006298">
    <property type="term" value="P:mismatch repair"/>
    <property type="evidence" value="ECO:0007669"/>
    <property type="project" value="InterPro"/>
</dbReference>
<dbReference type="OrthoDB" id="9801520at2"/>
<comment type="similarity">
    <text evidence="6">Belongs to the Vsr family.</text>
</comment>
<keyword evidence="8" id="KW-1185">Reference proteome</keyword>
<evidence type="ECO:0000313" key="8">
    <source>
        <dbReference type="Proteomes" id="UP000004893"/>
    </source>
</evidence>
<protein>
    <submittedName>
        <fullName evidence="7">DNA mismatch endonuclease Vsr</fullName>
        <ecNumber evidence="7">3.1.-.-</ecNumber>
    </submittedName>
</protein>
<sequence>MTDVFDDKKRSEIMSKVRSKNNKSTELKLIQIFKENGIGGWKRNYPVKGHPDFIFLDKKIAIFVDGCFWHGHDCRNTRPSNNADYWTKKRERNMKHDKEITESFERRGWTVIRIWECELKKKNRENLILRLKNELGDI</sequence>
<dbReference type="GO" id="GO:0016787">
    <property type="term" value="F:hydrolase activity"/>
    <property type="evidence" value="ECO:0007669"/>
    <property type="project" value="UniProtKB-KW"/>
</dbReference>
<keyword evidence="5" id="KW-0234">DNA repair</keyword>
<keyword evidence="3" id="KW-0227">DNA damage</keyword>
<dbReference type="AlphaFoldDB" id="C0C615"/>
<proteinExistence type="inferred from homology"/>
<keyword evidence="1" id="KW-0540">Nuclease</keyword>
<keyword evidence="2 7" id="KW-0255">Endonuclease</keyword>
<reference evidence="7" key="2">
    <citation type="submission" date="2013-06" db="EMBL/GenBank/DDBJ databases">
        <title>Draft genome sequence of Clostridium hylemonae (DSM 15053).</title>
        <authorList>
            <person name="Sudarsanam P."/>
            <person name="Ley R."/>
            <person name="Guruge J."/>
            <person name="Turnbaugh P.J."/>
            <person name="Mahowald M."/>
            <person name="Liep D."/>
            <person name="Gordon J."/>
        </authorList>
    </citation>
    <scope>NUCLEOTIDE SEQUENCE</scope>
    <source>
        <strain evidence="7">DSM 15053</strain>
    </source>
</reference>
<dbReference type="HOGENOM" id="CLU_111913_3_0_9"/>
<dbReference type="EC" id="3.1.-.-" evidence="7"/>
<accession>C0C615</accession>
<dbReference type="Pfam" id="PF03852">
    <property type="entry name" value="Vsr"/>
    <property type="match status" value="1"/>
</dbReference>
<dbReference type="SUPFAM" id="SSF52980">
    <property type="entry name" value="Restriction endonuclease-like"/>
    <property type="match status" value="1"/>
</dbReference>
<dbReference type="RefSeq" id="WP_006444898.1">
    <property type="nucleotide sequence ID" value="NZ_CP036524.1"/>
</dbReference>
<evidence type="ECO:0000256" key="3">
    <source>
        <dbReference type="ARBA" id="ARBA00022763"/>
    </source>
</evidence>
<dbReference type="GO" id="GO:0004519">
    <property type="term" value="F:endonuclease activity"/>
    <property type="evidence" value="ECO:0007669"/>
    <property type="project" value="UniProtKB-KW"/>
</dbReference>
<dbReference type="CDD" id="cd00221">
    <property type="entry name" value="Vsr"/>
    <property type="match status" value="1"/>
</dbReference>
<name>C0C615_9FIRM</name>
<evidence type="ECO:0000256" key="6">
    <source>
        <dbReference type="ARBA" id="ARBA00029466"/>
    </source>
</evidence>
<evidence type="ECO:0000256" key="1">
    <source>
        <dbReference type="ARBA" id="ARBA00022722"/>
    </source>
</evidence>
<comment type="caution">
    <text evidence="7">The sequence shown here is derived from an EMBL/GenBank/DDBJ whole genome shotgun (WGS) entry which is preliminary data.</text>
</comment>
<keyword evidence="4 7" id="KW-0378">Hydrolase</keyword>
<dbReference type="InterPro" id="IPR004603">
    <property type="entry name" value="DNA_mismatch_endonuc_vsr"/>
</dbReference>
<dbReference type="Proteomes" id="UP000004893">
    <property type="component" value="Unassembled WGS sequence"/>
</dbReference>
<evidence type="ECO:0000256" key="4">
    <source>
        <dbReference type="ARBA" id="ARBA00022801"/>
    </source>
</evidence>
<evidence type="ECO:0000256" key="2">
    <source>
        <dbReference type="ARBA" id="ARBA00022759"/>
    </source>
</evidence>
<gene>
    <name evidence="7" type="primary">vsr</name>
    <name evidence="7" type="ORF">CLOHYLEM_07552</name>
</gene>
<dbReference type="REBASE" id="366015">
    <property type="entry name" value="V.Chy15053ORF712P"/>
</dbReference>
<reference evidence="7" key="1">
    <citation type="submission" date="2009-02" db="EMBL/GenBank/DDBJ databases">
        <authorList>
            <person name="Fulton L."/>
            <person name="Clifton S."/>
            <person name="Fulton B."/>
            <person name="Xu J."/>
            <person name="Minx P."/>
            <person name="Pepin K.H."/>
            <person name="Johnson M."/>
            <person name="Bhonagiri V."/>
            <person name="Nash W.E."/>
            <person name="Mardis E.R."/>
            <person name="Wilson R.K."/>
        </authorList>
    </citation>
    <scope>NUCLEOTIDE SEQUENCE [LARGE SCALE GENOMIC DNA]</scope>
    <source>
        <strain evidence="7">DSM 15053</strain>
    </source>
</reference>
<dbReference type="eggNOG" id="COG3727">
    <property type="taxonomic scope" value="Bacteria"/>
</dbReference>